<protein>
    <submittedName>
        <fullName evidence="1">Uncharacterized protein</fullName>
    </submittedName>
</protein>
<dbReference type="EMBL" id="JADOXO010000043">
    <property type="protein sequence ID" value="KAF9817401.1"/>
    <property type="molecule type" value="Genomic_DNA"/>
</dbReference>
<dbReference type="Proteomes" id="UP000639403">
    <property type="component" value="Unassembled WGS sequence"/>
</dbReference>
<evidence type="ECO:0000313" key="1">
    <source>
        <dbReference type="EMBL" id="KAF9817401.1"/>
    </source>
</evidence>
<sequence length="412" mass="46697">MYVQTGTAALQYKLELLWAGMEDGEFGSLSASDKLQRLRRLQKAWRSLKLIPGPSVEDLGGEGFAVSTDTLVQEDYPERFEFVKLPSRMLGIDECERQVVNIRDWTIGEPHMILLDDSQDLMILGEYDDEPQSDDATGIHLYDLRSYGNWHPHTQVPAFWKMQPEPASRETVQLAVQGAVLGRLSNEHGGAGTFLELGNWRTGQTCAVVPFLPRHEVTSFTFIDQEHVLVATASDLRIYVFDHHRPEMKGAPLMLPSKDYVCSLQLPPLECGMTLVEGELQGNTPAGPSLPRRKPFYTSSRNHIITLKMRVQSNSLDRALVLIIPVPTLRACFARARRSGERRLFWGEWGLSGTRLLSYAWSNLTGIAIRGWKVMITITDHSKPTDRHTYVTLYEFDPAVFERERQVSTIRI</sequence>
<proteinExistence type="predicted"/>
<comment type="caution">
    <text evidence="1">The sequence shown here is derived from an EMBL/GenBank/DDBJ whole genome shotgun (WGS) entry which is preliminary data.</text>
</comment>
<gene>
    <name evidence="1" type="ORF">IEO21_03455</name>
</gene>
<name>A0A8H7U3W6_9APHY</name>
<reference evidence="1" key="2">
    <citation type="journal article" name="Front. Microbiol.">
        <title>Degradative Capacity of Two Strains of Rhodonia placenta: From Phenotype to Genotype.</title>
        <authorList>
            <person name="Kolle M."/>
            <person name="Horta M.A.C."/>
            <person name="Nowrousian M."/>
            <person name="Ohm R.A."/>
            <person name="Benz J.P."/>
            <person name="Pilgard A."/>
        </authorList>
    </citation>
    <scope>NUCLEOTIDE SEQUENCE</scope>
    <source>
        <strain evidence="1">FPRL280</strain>
    </source>
</reference>
<accession>A0A8H7U3W6</accession>
<organism evidence="1 2">
    <name type="scientific">Rhodonia placenta</name>
    <dbReference type="NCBI Taxonomy" id="104341"/>
    <lineage>
        <taxon>Eukaryota</taxon>
        <taxon>Fungi</taxon>
        <taxon>Dikarya</taxon>
        <taxon>Basidiomycota</taxon>
        <taxon>Agaricomycotina</taxon>
        <taxon>Agaricomycetes</taxon>
        <taxon>Polyporales</taxon>
        <taxon>Adustoporiaceae</taxon>
        <taxon>Rhodonia</taxon>
    </lineage>
</organism>
<reference evidence="1" key="1">
    <citation type="submission" date="2020-11" db="EMBL/GenBank/DDBJ databases">
        <authorList>
            <person name="Koelle M."/>
            <person name="Horta M.A.C."/>
            <person name="Nowrousian M."/>
            <person name="Ohm R.A."/>
            <person name="Benz P."/>
            <person name="Pilgard A."/>
        </authorList>
    </citation>
    <scope>NUCLEOTIDE SEQUENCE</scope>
    <source>
        <strain evidence="1">FPRL280</strain>
    </source>
</reference>
<evidence type="ECO:0000313" key="2">
    <source>
        <dbReference type="Proteomes" id="UP000639403"/>
    </source>
</evidence>
<dbReference type="AlphaFoldDB" id="A0A8H7U3W6"/>